<dbReference type="OrthoDB" id="5419608at2759"/>
<dbReference type="AlphaFoldDB" id="A0A9P8VFG2"/>
<keyword evidence="4" id="KW-1185">Reference proteome</keyword>
<evidence type="ECO:0000256" key="2">
    <source>
        <dbReference type="SAM" id="SignalP"/>
    </source>
</evidence>
<feature type="signal peptide" evidence="2">
    <location>
        <begin position="1"/>
        <end position="18"/>
    </location>
</feature>
<dbReference type="EMBL" id="JAGSXJ010000005">
    <property type="protein sequence ID" value="KAH6691466.1"/>
    <property type="molecule type" value="Genomic_DNA"/>
</dbReference>
<feature type="chain" id="PRO_5040182082" evidence="2">
    <location>
        <begin position="19"/>
        <end position="199"/>
    </location>
</feature>
<dbReference type="Proteomes" id="UP000770015">
    <property type="component" value="Unassembled WGS sequence"/>
</dbReference>
<feature type="region of interest" description="Disordered" evidence="1">
    <location>
        <begin position="150"/>
        <end position="176"/>
    </location>
</feature>
<reference evidence="3" key="1">
    <citation type="journal article" date="2021" name="Nat. Commun.">
        <title>Genetic determinants of endophytism in the Arabidopsis root mycobiome.</title>
        <authorList>
            <person name="Mesny F."/>
            <person name="Miyauchi S."/>
            <person name="Thiergart T."/>
            <person name="Pickel B."/>
            <person name="Atanasova L."/>
            <person name="Karlsson M."/>
            <person name="Huettel B."/>
            <person name="Barry K.W."/>
            <person name="Haridas S."/>
            <person name="Chen C."/>
            <person name="Bauer D."/>
            <person name="Andreopoulos W."/>
            <person name="Pangilinan J."/>
            <person name="LaButti K."/>
            <person name="Riley R."/>
            <person name="Lipzen A."/>
            <person name="Clum A."/>
            <person name="Drula E."/>
            <person name="Henrissat B."/>
            <person name="Kohler A."/>
            <person name="Grigoriev I.V."/>
            <person name="Martin F.M."/>
            <person name="Hacquard S."/>
        </authorList>
    </citation>
    <scope>NUCLEOTIDE SEQUENCE</scope>
    <source>
        <strain evidence="3">MPI-SDFR-AT-0117</strain>
    </source>
</reference>
<sequence>MRLLQLVQLAMVPISVWASHGHIHAKRATTATRTAEVTITTPDFEPSEVANALNEWLSHFPVSQMVTVPTETLGIAIPSSLMGVILTAVPGSVVLQLIDPTARASVANEFQEGRTPGWYTSLPEEVKTFFEAMAGDIRTGTVVFTVASTPTAEPEGEAQGGDGGSTSTSEDAAMPTGLNRGVLGSAVGVAGVLGVVLAL</sequence>
<evidence type="ECO:0000313" key="4">
    <source>
        <dbReference type="Proteomes" id="UP000770015"/>
    </source>
</evidence>
<evidence type="ECO:0000313" key="3">
    <source>
        <dbReference type="EMBL" id="KAH6691466.1"/>
    </source>
</evidence>
<proteinExistence type="predicted"/>
<accession>A0A9P8VFG2</accession>
<protein>
    <submittedName>
        <fullName evidence="3">Uncharacterized protein</fullName>
    </submittedName>
</protein>
<name>A0A9P8VFG2_9PEZI</name>
<evidence type="ECO:0000256" key="1">
    <source>
        <dbReference type="SAM" id="MobiDB-lite"/>
    </source>
</evidence>
<gene>
    <name evidence="3" type="ORF">F5X68DRAFT_188557</name>
</gene>
<keyword evidence="2" id="KW-0732">Signal</keyword>
<comment type="caution">
    <text evidence="3">The sequence shown here is derived from an EMBL/GenBank/DDBJ whole genome shotgun (WGS) entry which is preliminary data.</text>
</comment>
<organism evidence="3 4">
    <name type="scientific">Plectosphaerella plurivora</name>
    <dbReference type="NCBI Taxonomy" id="936078"/>
    <lineage>
        <taxon>Eukaryota</taxon>
        <taxon>Fungi</taxon>
        <taxon>Dikarya</taxon>
        <taxon>Ascomycota</taxon>
        <taxon>Pezizomycotina</taxon>
        <taxon>Sordariomycetes</taxon>
        <taxon>Hypocreomycetidae</taxon>
        <taxon>Glomerellales</taxon>
        <taxon>Plectosphaerellaceae</taxon>
        <taxon>Plectosphaerella</taxon>
    </lineage>
</organism>